<organism evidence="2 3">
    <name type="scientific">Colletotrichum lupini</name>
    <dbReference type="NCBI Taxonomy" id="145971"/>
    <lineage>
        <taxon>Eukaryota</taxon>
        <taxon>Fungi</taxon>
        <taxon>Dikarya</taxon>
        <taxon>Ascomycota</taxon>
        <taxon>Pezizomycotina</taxon>
        <taxon>Sordariomycetes</taxon>
        <taxon>Hypocreomycetidae</taxon>
        <taxon>Glomerellales</taxon>
        <taxon>Glomerellaceae</taxon>
        <taxon>Colletotrichum</taxon>
        <taxon>Colletotrichum acutatum species complex</taxon>
    </lineage>
</organism>
<sequence length="275" mass="30265">MDCHAAAPPNMDQLKTIKHAQAPLCPLLSLGSLAKRWVTRWTFDRTPRTRTIVSMPVSLRGGPRGLGTKVNPRIKLDPPPSMVKQQRAIGWTFLAFPLCGSPGSDFVRAEEVLGPYAARGSSSCGKGIRNPPREPAPLKGRDKPAATQRTLSLTPSPFLFASFDFAPIPPTSLTYIPYFLHTLFLSASTTSGQYFIFKVSDIHLYNHPLVAASRFHVPPTAPPSQWMEIPPNPPMPASPNTARRSAVLLFLRSLHYGYTYLHYPASALLRITLLA</sequence>
<dbReference type="AlphaFoldDB" id="A0A9Q8SEJ5"/>
<evidence type="ECO:0000313" key="3">
    <source>
        <dbReference type="Proteomes" id="UP000830671"/>
    </source>
</evidence>
<gene>
    <name evidence="2" type="ORF">CLUP02_17443</name>
</gene>
<accession>A0A9Q8SEJ5</accession>
<dbReference type="RefSeq" id="XP_049137577.1">
    <property type="nucleotide sequence ID" value="XM_049296353.1"/>
</dbReference>
<evidence type="ECO:0000256" key="1">
    <source>
        <dbReference type="SAM" id="MobiDB-lite"/>
    </source>
</evidence>
<reference evidence="2" key="1">
    <citation type="journal article" date="2021" name="Mol. Plant Microbe Interact.">
        <title>Complete Genome Sequence of the Plant-Pathogenic Fungus Colletotrichum lupini.</title>
        <authorList>
            <person name="Baroncelli R."/>
            <person name="Pensec F."/>
            <person name="Da Lio D."/>
            <person name="Boufleur T."/>
            <person name="Vicente I."/>
            <person name="Sarrocco S."/>
            <person name="Picot A."/>
            <person name="Baraldi E."/>
            <person name="Sukno S."/>
            <person name="Thon M."/>
            <person name="Le Floch G."/>
        </authorList>
    </citation>
    <scope>NUCLEOTIDE SEQUENCE</scope>
    <source>
        <strain evidence="2">IMI 504893</strain>
    </source>
</reference>
<dbReference type="GeneID" id="73351363"/>
<dbReference type="EMBL" id="CP019472">
    <property type="protein sequence ID" value="UQC75934.1"/>
    <property type="molecule type" value="Genomic_DNA"/>
</dbReference>
<keyword evidence="3" id="KW-1185">Reference proteome</keyword>
<feature type="region of interest" description="Disordered" evidence="1">
    <location>
        <begin position="118"/>
        <end position="147"/>
    </location>
</feature>
<dbReference type="KEGG" id="clup:CLUP02_17443"/>
<protein>
    <submittedName>
        <fullName evidence="2">Uncharacterized protein</fullName>
    </submittedName>
</protein>
<evidence type="ECO:0000313" key="2">
    <source>
        <dbReference type="EMBL" id="UQC75934.1"/>
    </source>
</evidence>
<feature type="region of interest" description="Disordered" evidence="1">
    <location>
        <begin position="56"/>
        <end position="79"/>
    </location>
</feature>
<name>A0A9Q8SEJ5_9PEZI</name>
<proteinExistence type="predicted"/>
<dbReference type="Proteomes" id="UP000830671">
    <property type="component" value="Chromosome 10"/>
</dbReference>